<gene>
    <name evidence="1" type="ORF">F511_09345</name>
</gene>
<dbReference type="Proteomes" id="UP000250235">
    <property type="component" value="Unassembled WGS sequence"/>
</dbReference>
<name>A0A2Z7BW25_9LAMI</name>
<accession>A0A2Z7BW25</accession>
<organism evidence="1 2">
    <name type="scientific">Dorcoceras hygrometricum</name>
    <dbReference type="NCBI Taxonomy" id="472368"/>
    <lineage>
        <taxon>Eukaryota</taxon>
        <taxon>Viridiplantae</taxon>
        <taxon>Streptophyta</taxon>
        <taxon>Embryophyta</taxon>
        <taxon>Tracheophyta</taxon>
        <taxon>Spermatophyta</taxon>
        <taxon>Magnoliopsida</taxon>
        <taxon>eudicotyledons</taxon>
        <taxon>Gunneridae</taxon>
        <taxon>Pentapetalae</taxon>
        <taxon>asterids</taxon>
        <taxon>lamiids</taxon>
        <taxon>Lamiales</taxon>
        <taxon>Gesneriaceae</taxon>
        <taxon>Didymocarpoideae</taxon>
        <taxon>Trichosporeae</taxon>
        <taxon>Loxocarpinae</taxon>
        <taxon>Dorcoceras</taxon>
    </lineage>
</organism>
<protein>
    <submittedName>
        <fullName evidence="1">SAUR-like auxin-responsive protein</fullName>
    </submittedName>
</protein>
<evidence type="ECO:0000313" key="1">
    <source>
        <dbReference type="EMBL" id="KZV38594.1"/>
    </source>
</evidence>
<sequence>MVASHGPGSNPRGAAFEQEWKCEKLFVRSFLMKPVPCISPASVSPWVSFSCDSSSESPAGRNSAVDGARVKLRRFMEPATALDTTAFCLPAKDSADSYGYLESADQSWSLKENQQRRKLSSDANSAATQIQLRRKIQQRRLHLLHEASESSYDPADARLRKISCSRPSAKASYANSRFVLPDLTPDFHSWVPAFGGAAQNLYICFTRIKL</sequence>
<dbReference type="EMBL" id="KV001785">
    <property type="protein sequence ID" value="KZV38594.1"/>
    <property type="molecule type" value="Genomic_DNA"/>
</dbReference>
<proteinExistence type="predicted"/>
<keyword evidence="2" id="KW-1185">Reference proteome</keyword>
<dbReference type="AlphaFoldDB" id="A0A2Z7BW25"/>
<reference evidence="1 2" key="1">
    <citation type="journal article" date="2015" name="Proc. Natl. Acad. Sci. U.S.A.">
        <title>The resurrection genome of Boea hygrometrica: A blueprint for survival of dehydration.</title>
        <authorList>
            <person name="Xiao L."/>
            <person name="Yang G."/>
            <person name="Zhang L."/>
            <person name="Yang X."/>
            <person name="Zhao S."/>
            <person name="Ji Z."/>
            <person name="Zhou Q."/>
            <person name="Hu M."/>
            <person name="Wang Y."/>
            <person name="Chen M."/>
            <person name="Xu Y."/>
            <person name="Jin H."/>
            <person name="Xiao X."/>
            <person name="Hu G."/>
            <person name="Bao F."/>
            <person name="Hu Y."/>
            <person name="Wan P."/>
            <person name="Li L."/>
            <person name="Deng X."/>
            <person name="Kuang T."/>
            <person name="Xiang C."/>
            <person name="Zhu J.K."/>
            <person name="Oliver M.J."/>
            <person name="He Y."/>
        </authorList>
    </citation>
    <scope>NUCLEOTIDE SEQUENCE [LARGE SCALE GENOMIC DNA]</scope>
    <source>
        <strain evidence="2">cv. XS01</strain>
    </source>
</reference>
<evidence type="ECO:0000313" key="2">
    <source>
        <dbReference type="Proteomes" id="UP000250235"/>
    </source>
</evidence>